<dbReference type="RefSeq" id="WP_157304076.1">
    <property type="nucleotide sequence ID" value="NZ_WRXN01000001.1"/>
</dbReference>
<evidence type="ECO:0000313" key="2">
    <source>
        <dbReference type="EMBL" id="MVT06681.1"/>
    </source>
</evidence>
<keyword evidence="1" id="KW-0732">Signal</keyword>
<keyword evidence="3" id="KW-1185">Reference proteome</keyword>
<dbReference type="InterPro" id="IPR019853">
    <property type="entry name" value="GldB-like"/>
</dbReference>
<evidence type="ECO:0000313" key="3">
    <source>
        <dbReference type="Proteomes" id="UP000461730"/>
    </source>
</evidence>
<dbReference type="Pfam" id="PF25594">
    <property type="entry name" value="GldB_lipo"/>
    <property type="match status" value="1"/>
</dbReference>
<sequence length="345" mass="39942">MRKYTNKSAGLLPAFLFMCFISACKHKNVPDVSHIAMDVHIERFDQDLYKLDTNQVATGLQQLHAAYPAFLPAYIEQVMNFGPYEDSSRMIQLQTRMLVGNADYRLLQDSINAHFPKLDKLEKDLAQGFRYIRYYIPHFPLPSKVVSFSSVISNYGAVTTDSILGIGLDMYLGNNFPIYSLLPDYPVYMVRKFSPEYIVTNCIQALSQQVYPPAKASDKLVEQIVNAGKHQYFLEQVLPETPDSIRLGYTKDQMEFCKENEVMIWQFFVQQNLLYKSDWQNNMHYMNDGPSTQGMPEGSPGRIGPYVGWQIVKQYMERHPEVTLQQLMENKDVMRIFNDAKYRPK</sequence>
<proteinExistence type="predicted"/>
<evidence type="ECO:0000256" key="1">
    <source>
        <dbReference type="SAM" id="SignalP"/>
    </source>
</evidence>
<dbReference type="AlphaFoldDB" id="A0A7K1TX45"/>
<dbReference type="PROSITE" id="PS51257">
    <property type="entry name" value="PROKAR_LIPOPROTEIN"/>
    <property type="match status" value="1"/>
</dbReference>
<organism evidence="2 3">
    <name type="scientific">Chitinophaga tropicalis</name>
    <dbReference type="NCBI Taxonomy" id="2683588"/>
    <lineage>
        <taxon>Bacteria</taxon>
        <taxon>Pseudomonadati</taxon>
        <taxon>Bacteroidota</taxon>
        <taxon>Chitinophagia</taxon>
        <taxon>Chitinophagales</taxon>
        <taxon>Chitinophagaceae</taxon>
        <taxon>Chitinophaga</taxon>
    </lineage>
</organism>
<gene>
    <name evidence="2" type="ORF">GO493_00300</name>
</gene>
<feature type="signal peptide" evidence="1">
    <location>
        <begin position="1"/>
        <end position="23"/>
    </location>
</feature>
<dbReference type="EMBL" id="WRXN01000001">
    <property type="protein sequence ID" value="MVT06681.1"/>
    <property type="molecule type" value="Genomic_DNA"/>
</dbReference>
<dbReference type="Proteomes" id="UP000461730">
    <property type="component" value="Unassembled WGS sequence"/>
</dbReference>
<accession>A0A7K1TX45</accession>
<evidence type="ECO:0008006" key="4">
    <source>
        <dbReference type="Google" id="ProtNLM"/>
    </source>
</evidence>
<name>A0A7K1TX45_9BACT</name>
<feature type="chain" id="PRO_5029904120" description="Gliding motility lipoprotein GldB" evidence="1">
    <location>
        <begin position="24"/>
        <end position="345"/>
    </location>
</feature>
<reference evidence="2 3" key="1">
    <citation type="submission" date="2019-12" db="EMBL/GenBank/DDBJ databases">
        <title>Chitinophaga sp. strain ysch24 (GDMCC 1.1355), whole genome shotgun sequence.</title>
        <authorList>
            <person name="Zhang X."/>
        </authorList>
    </citation>
    <scope>NUCLEOTIDE SEQUENCE [LARGE SCALE GENOMIC DNA]</scope>
    <source>
        <strain evidence="3">ysch24</strain>
    </source>
</reference>
<protein>
    <recommendedName>
        <fullName evidence="4">Gliding motility lipoprotein GldB</fullName>
    </recommendedName>
</protein>
<comment type="caution">
    <text evidence="2">The sequence shown here is derived from an EMBL/GenBank/DDBJ whole genome shotgun (WGS) entry which is preliminary data.</text>
</comment>